<keyword evidence="2" id="KW-1185">Reference proteome</keyword>
<evidence type="ECO:0000313" key="2">
    <source>
        <dbReference type="Proteomes" id="UP000593577"/>
    </source>
</evidence>
<reference evidence="1 2" key="1">
    <citation type="journal article" date="2019" name="Genome Biol. Evol.">
        <title>Insights into the evolution of the New World diploid cottons (Gossypium, subgenus Houzingenia) based on genome sequencing.</title>
        <authorList>
            <person name="Grover C.E."/>
            <person name="Arick M.A. 2nd"/>
            <person name="Thrash A."/>
            <person name="Conover J.L."/>
            <person name="Sanders W.S."/>
            <person name="Peterson D.G."/>
            <person name="Frelichowski J.E."/>
            <person name="Scheffler J.A."/>
            <person name="Scheffler B.E."/>
            <person name="Wendel J.F."/>
        </authorList>
    </citation>
    <scope>NUCLEOTIDE SEQUENCE [LARGE SCALE GENOMIC DNA]</scope>
    <source>
        <strain evidence="1">185</strain>
        <tissue evidence="1">Leaf</tissue>
    </source>
</reference>
<protein>
    <submittedName>
        <fullName evidence="1">Uncharacterized protein</fullName>
    </submittedName>
</protein>
<name>A0A7J8Y605_GOSAI</name>
<dbReference type="Proteomes" id="UP000593577">
    <property type="component" value="Unassembled WGS sequence"/>
</dbReference>
<dbReference type="AlphaFoldDB" id="A0A7J8Y605"/>
<organism evidence="1 2">
    <name type="scientific">Gossypium aridum</name>
    <name type="common">American cotton</name>
    <name type="synonym">Erioxylum aridum</name>
    <dbReference type="NCBI Taxonomy" id="34290"/>
    <lineage>
        <taxon>Eukaryota</taxon>
        <taxon>Viridiplantae</taxon>
        <taxon>Streptophyta</taxon>
        <taxon>Embryophyta</taxon>
        <taxon>Tracheophyta</taxon>
        <taxon>Spermatophyta</taxon>
        <taxon>Magnoliopsida</taxon>
        <taxon>eudicotyledons</taxon>
        <taxon>Gunneridae</taxon>
        <taxon>Pentapetalae</taxon>
        <taxon>rosids</taxon>
        <taxon>malvids</taxon>
        <taxon>Malvales</taxon>
        <taxon>Malvaceae</taxon>
        <taxon>Malvoideae</taxon>
        <taxon>Gossypium</taxon>
    </lineage>
</organism>
<gene>
    <name evidence="1" type="ORF">Goari_005128</name>
</gene>
<evidence type="ECO:0000313" key="1">
    <source>
        <dbReference type="EMBL" id="MBA0694862.1"/>
    </source>
</evidence>
<proteinExistence type="predicted"/>
<sequence>MLSSDPNGAEPEAMVGRIGGDALSMVRKL</sequence>
<accession>A0A7J8Y605</accession>
<dbReference type="EMBL" id="JABFAA010000010">
    <property type="protein sequence ID" value="MBA0694862.1"/>
    <property type="molecule type" value="Genomic_DNA"/>
</dbReference>
<comment type="caution">
    <text evidence="1">The sequence shown here is derived from an EMBL/GenBank/DDBJ whole genome shotgun (WGS) entry which is preliminary data.</text>
</comment>